<organism evidence="1 3">
    <name type="scientific">Corynebacterium xerosis</name>
    <dbReference type="NCBI Taxonomy" id="1725"/>
    <lineage>
        <taxon>Bacteria</taxon>
        <taxon>Bacillati</taxon>
        <taxon>Actinomycetota</taxon>
        <taxon>Actinomycetes</taxon>
        <taxon>Mycobacteriales</taxon>
        <taxon>Corynebacteriaceae</taxon>
        <taxon>Corynebacterium</taxon>
    </lineage>
</organism>
<evidence type="ECO:0000313" key="3">
    <source>
        <dbReference type="Proteomes" id="UP000235363"/>
    </source>
</evidence>
<reference evidence="1 3" key="1">
    <citation type="submission" date="2017-09" db="EMBL/GenBank/DDBJ databases">
        <title>Bacterial strain isolated from the female urinary microbiota.</title>
        <authorList>
            <person name="Thomas-White K."/>
            <person name="Kumar N."/>
            <person name="Forster S."/>
            <person name="Putonti C."/>
            <person name="Lawley T."/>
            <person name="Wolfe A.J."/>
        </authorList>
    </citation>
    <scope>NUCLEOTIDE SEQUENCE [LARGE SCALE GENOMIC DNA]</scope>
    <source>
        <strain evidence="1 3">UMB0908</strain>
    </source>
</reference>
<dbReference type="Proteomes" id="UP000426857">
    <property type="component" value="Chromosome"/>
</dbReference>
<dbReference type="EMBL" id="PNHF01000015">
    <property type="protein sequence ID" value="PMC62129.1"/>
    <property type="molecule type" value="Genomic_DNA"/>
</dbReference>
<dbReference type="KEGG" id="cxe:FOB82_05005"/>
<dbReference type="AlphaFoldDB" id="A0A2N6SYI4"/>
<accession>A0A2N6SYI4</accession>
<proteinExistence type="predicted"/>
<sequence length="67" mass="7606">MAITLRLTNQQDALLTRLAQEDGISKQEATVRAIESEAERRLQGALVEELSDKARDRWADVLRRLGE</sequence>
<protein>
    <submittedName>
        <fullName evidence="1">CopG family transcriptional regulator</fullName>
    </submittedName>
</protein>
<dbReference type="EMBL" id="CP046322">
    <property type="protein sequence ID" value="QGS34404.1"/>
    <property type="molecule type" value="Genomic_DNA"/>
</dbReference>
<dbReference type="Proteomes" id="UP000235363">
    <property type="component" value="Unassembled WGS sequence"/>
</dbReference>
<evidence type="ECO:0000313" key="1">
    <source>
        <dbReference type="EMBL" id="PMC62129.1"/>
    </source>
</evidence>
<name>A0A2N6SYI4_9CORY</name>
<gene>
    <name evidence="1" type="ORF">CJ204_07325</name>
    <name evidence="2" type="ORF">FOB82_05005</name>
</gene>
<evidence type="ECO:0000313" key="2">
    <source>
        <dbReference type="EMBL" id="QGS34404.1"/>
    </source>
</evidence>
<reference evidence="2 4" key="2">
    <citation type="submission" date="2019-11" db="EMBL/GenBank/DDBJ databases">
        <title>FDA dAtabase for Regulatory Grade micrObial Sequences (FDA-ARGOS): Supporting development and validation of Infectious Disease Dx tests.</title>
        <authorList>
            <person name="Kerrigan L."/>
            <person name="Long C."/>
            <person name="Tallon L."/>
            <person name="Sadzewicz L."/>
            <person name="Vavikolanu K."/>
            <person name="Mehta A."/>
            <person name="Aluvathingal J."/>
            <person name="Nadendla S."/>
            <person name="Yan Y."/>
            <person name="Sichtig H."/>
        </authorList>
    </citation>
    <scope>NUCLEOTIDE SEQUENCE [LARGE SCALE GENOMIC DNA]</scope>
    <source>
        <strain evidence="2 4">FDAARGOS_674</strain>
    </source>
</reference>
<evidence type="ECO:0000313" key="4">
    <source>
        <dbReference type="Proteomes" id="UP000426857"/>
    </source>
</evidence>
<dbReference type="RefSeq" id="WP_102213007.1">
    <property type="nucleotide sequence ID" value="NZ_CP046322.1"/>
</dbReference>